<evidence type="ECO:0000313" key="3">
    <source>
        <dbReference type="Proteomes" id="UP000053825"/>
    </source>
</evidence>
<evidence type="ECO:0000313" key="2">
    <source>
        <dbReference type="EMBL" id="KOC64044.1"/>
    </source>
</evidence>
<dbReference type="EMBL" id="KQ414679">
    <property type="protein sequence ID" value="KOC64044.1"/>
    <property type="molecule type" value="Genomic_DNA"/>
</dbReference>
<gene>
    <name evidence="2" type="ORF">WH47_02042</name>
</gene>
<name>A0A0L7QZI9_9HYME</name>
<feature type="region of interest" description="Disordered" evidence="1">
    <location>
        <begin position="134"/>
        <end position="172"/>
    </location>
</feature>
<sequence length="172" mass="19172">MFQSSELSGGAATIPNKVTRKKSFLKGLLTDSRVEETEFDQAEVERLELDHNEVKRLKLDHSGSKARGKMNYFAIVRTAPDMPRKLELLLVHLTSSRAKDLKIHDSELVKPTTDHLKFVRLRTLGPQGLGTYLRTRDIGSYGPRKNTSKSTDLKVQKSGDLGPPECTPGVEA</sequence>
<keyword evidence="3" id="KW-1185">Reference proteome</keyword>
<organism evidence="2 3">
    <name type="scientific">Habropoda laboriosa</name>
    <dbReference type="NCBI Taxonomy" id="597456"/>
    <lineage>
        <taxon>Eukaryota</taxon>
        <taxon>Metazoa</taxon>
        <taxon>Ecdysozoa</taxon>
        <taxon>Arthropoda</taxon>
        <taxon>Hexapoda</taxon>
        <taxon>Insecta</taxon>
        <taxon>Pterygota</taxon>
        <taxon>Neoptera</taxon>
        <taxon>Endopterygota</taxon>
        <taxon>Hymenoptera</taxon>
        <taxon>Apocrita</taxon>
        <taxon>Aculeata</taxon>
        <taxon>Apoidea</taxon>
        <taxon>Anthophila</taxon>
        <taxon>Apidae</taxon>
        <taxon>Habropoda</taxon>
    </lineage>
</organism>
<protein>
    <submittedName>
        <fullName evidence="2">Uncharacterized protein</fullName>
    </submittedName>
</protein>
<accession>A0A0L7QZI9</accession>
<reference evidence="2 3" key="1">
    <citation type="submission" date="2015-07" db="EMBL/GenBank/DDBJ databases">
        <title>The genome of Habropoda laboriosa.</title>
        <authorList>
            <person name="Pan H."/>
            <person name="Kapheim K."/>
        </authorList>
    </citation>
    <scope>NUCLEOTIDE SEQUENCE [LARGE SCALE GENOMIC DNA]</scope>
    <source>
        <strain evidence="2">0110345459</strain>
    </source>
</reference>
<evidence type="ECO:0000256" key="1">
    <source>
        <dbReference type="SAM" id="MobiDB-lite"/>
    </source>
</evidence>
<dbReference type="Proteomes" id="UP000053825">
    <property type="component" value="Unassembled WGS sequence"/>
</dbReference>
<dbReference type="AlphaFoldDB" id="A0A0L7QZI9"/>
<proteinExistence type="predicted"/>